<name>A0AAV8S774_9ROSI</name>
<comment type="caution">
    <text evidence="7">The sequence shown here is derived from an EMBL/GenBank/DDBJ whole genome shotgun (WGS) entry which is preliminary data.</text>
</comment>
<dbReference type="Pfam" id="PF13943">
    <property type="entry name" value="WPP"/>
    <property type="match status" value="1"/>
</dbReference>
<dbReference type="InterPro" id="IPR044692">
    <property type="entry name" value="WPP1/2/3"/>
</dbReference>
<feature type="region of interest" description="Disordered" evidence="5">
    <location>
        <begin position="1"/>
        <end position="32"/>
    </location>
</feature>
<evidence type="ECO:0000256" key="5">
    <source>
        <dbReference type="SAM" id="MobiDB-lite"/>
    </source>
</evidence>
<dbReference type="GO" id="GO:0005634">
    <property type="term" value="C:nucleus"/>
    <property type="evidence" value="ECO:0007669"/>
    <property type="project" value="UniProtKB-SubCell"/>
</dbReference>
<evidence type="ECO:0000313" key="8">
    <source>
        <dbReference type="Proteomes" id="UP001159364"/>
    </source>
</evidence>
<sequence>MSESQTTTAPPPDQDPPPAGPVQQDFKKTPTSGIALSIWPPVQRTRDAVVASLIETLSTPSVLSKRYGTVPPDEASAAGRRIEEEAYDVASAAAPSEDDGLDILHLYSKEISKRMLDTVKSRVGSSSAADNSASETSSPAVATAPTTDEISTSIETEA</sequence>
<keyword evidence="8" id="KW-1185">Reference proteome</keyword>
<dbReference type="Gene3D" id="1.10.246.200">
    <property type="entry name" value="WPP domain"/>
    <property type="match status" value="1"/>
</dbReference>
<feature type="region of interest" description="Disordered" evidence="5">
    <location>
        <begin position="120"/>
        <end position="158"/>
    </location>
</feature>
<evidence type="ECO:0000259" key="6">
    <source>
        <dbReference type="Pfam" id="PF13943"/>
    </source>
</evidence>
<feature type="compositionally biased region" description="Low complexity" evidence="5">
    <location>
        <begin position="132"/>
        <end position="158"/>
    </location>
</feature>
<gene>
    <name evidence="7" type="ORF">K2173_012950</name>
</gene>
<feature type="domain" description="WPP" evidence="6">
    <location>
        <begin position="36"/>
        <end position="127"/>
    </location>
</feature>
<keyword evidence="4" id="KW-0539">Nucleus</keyword>
<dbReference type="EMBL" id="JAIWQS010000047">
    <property type="protein sequence ID" value="KAJ8747977.1"/>
    <property type="molecule type" value="Genomic_DNA"/>
</dbReference>
<dbReference type="InterPro" id="IPR038214">
    <property type="entry name" value="WPP_sf"/>
</dbReference>
<evidence type="ECO:0000256" key="1">
    <source>
        <dbReference type="ARBA" id="ARBA00004123"/>
    </source>
</evidence>
<dbReference type="GO" id="GO:0000278">
    <property type="term" value="P:mitotic cell cycle"/>
    <property type="evidence" value="ECO:0007669"/>
    <property type="project" value="InterPro"/>
</dbReference>
<protein>
    <recommendedName>
        <fullName evidence="6">WPP domain-containing protein</fullName>
    </recommendedName>
</protein>
<dbReference type="Proteomes" id="UP001159364">
    <property type="component" value="Unassembled WGS sequence"/>
</dbReference>
<evidence type="ECO:0000256" key="3">
    <source>
        <dbReference type="ARBA" id="ARBA00022490"/>
    </source>
</evidence>
<dbReference type="GO" id="GO:0005737">
    <property type="term" value="C:cytoplasm"/>
    <property type="evidence" value="ECO:0007669"/>
    <property type="project" value="UniProtKB-SubCell"/>
</dbReference>
<dbReference type="InterPro" id="IPR025265">
    <property type="entry name" value="WPP_dom"/>
</dbReference>
<evidence type="ECO:0000313" key="7">
    <source>
        <dbReference type="EMBL" id="KAJ8747977.1"/>
    </source>
</evidence>
<evidence type="ECO:0000256" key="2">
    <source>
        <dbReference type="ARBA" id="ARBA00004496"/>
    </source>
</evidence>
<organism evidence="7 8">
    <name type="scientific">Erythroxylum novogranatense</name>
    <dbReference type="NCBI Taxonomy" id="1862640"/>
    <lineage>
        <taxon>Eukaryota</taxon>
        <taxon>Viridiplantae</taxon>
        <taxon>Streptophyta</taxon>
        <taxon>Embryophyta</taxon>
        <taxon>Tracheophyta</taxon>
        <taxon>Spermatophyta</taxon>
        <taxon>Magnoliopsida</taxon>
        <taxon>eudicotyledons</taxon>
        <taxon>Gunneridae</taxon>
        <taxon>Pentapetalae</taxon>
        <taxon>rosids</taxon>
        <taxon>fabids</taxon>
        <taxon>Malpighiales</taxon>
        <taxon>Erythroxylaceae</taxon>
        <taxon>Erythroxylum</taxon>
    </lineage>
</organism>
<dbReference type="GO" id="GO:0048527">
    <property type="term" value="P:lateral root development"/>
    <property type="evidence" value="ECO:0007669"/>
    <property type="project" value="InterPro"/>
</dbReference>
<dbReference type="AlphaFoldDB" id="A0AAV8S774"/>
<accession>A0AAV8S774</accession>
<proteinExistence type="predicted"/>
<keyword evidence="3" id="KW-0963">Cytoplasm</keyword>
<reference evidence="7 8" key="1">
    <citation type="submission" date="2021-09" db="EMBL/GenBank/DDBJ databases">
        <title>Genomic insights and catalytic innovation underlie evolution of tropane alkaloids biosynthesis.</title>
        <authorList>
            <person name="Wang Y.-J."/>
            <person name="Tian T."/>
            <person name="Huang J.-P."/>
            <person name="Huang S.-X."/>
        </authorList>
    </citation>
    <scope>NUCLEOTIDE SEQUENCE [LARGE SCALE GENOMIC DNA]</scope>
    <source>
        <strain evidence="7">KIB-2018</strain>
        <tissue evidence="7">Leaf</tissue>
    </source>
</reference>
<dbReference type="PANTHER" id="PTHR34362">
    <property type="entry name" value="WPP DOMAIN-CONTAINING PROTEIN 1-RELATED"/>
    <property type="match status" value="1"/>
</dbReference>
<dbReference type="PANTHER" id="PTHR34362:SF1">
    <property type="entry name" value="WPP DOMAIN-CONTAINING PROTEIN 1-RELATED"/>
    <property type="match status" value="1"/>
</dbReference>
<comment type="subcellular location">
    <subcellularLocation>
        <location evidence="2">Cytoplasm</location>
    </subcellularLocation>
    <subcellularLocation>
        <location evidence="1">Nucleus</location>
    </subcellularLocation>
</comment>
<feature type="compositionally biased region" description="Pro residues" evidence="5">
    <location>
        <begin position="9"/>
        <end position="20"/>
    </location>
</feature>
<evidence type="ECO:0000256" key="4">
    <source>
        <dbReference type="ARBA" id="ARBA00023242"/>
    </source>
</evidence>